<sequence length="71" mass="7841">MVLADSHRVWLTSSIFRVKTAVCGKDLCTIKICLHVGTLRSLGTFLIAFITFNDSARVSSPCTEIYFSSLV</sequence>
<protein>
    <submittedName>
        <fullName evidence="1">Uncharacterized protein</fullName>
    </submittedName>
</protein>
<organism evidence="1 2">
    <name type="scientific">Aquilegia coerulea</name>
    <name type="common">Rocky mountain columbine</name>
    <dbReference type="NCBI Taxonomy" id="218851"/>
    <lineage>
        <taxon>Eukaryota</taxon>
        <taxon>Viridiplantae</taxon>
        <taxon>Streptophyta</taxon>
        <taxon>Embryophyta</taxon>
        <taxon>Tracheophyta</taxon>
        <taxon>Spermatophyta</taxon>
        <taxon>Magnoliopsida</taxon>
        <taxon>Ranunculales</taxon>
        <taxon>Ranunculaceae</taxon>
        <taxon>Thalictroideae</taxon>
        <taxon>Aquilegia</taxon>
    </lineage>
</organism>
<dbReference type="AlphaFoldDB" id="A0A2G5CSC5"/>
<dbReference type="InParanoid" id="A0A2G5CSC5"/>
<evidence type="ECO:0000313" key="2">
    <source>
        <dbReference type="Proteomes" id="UP000230069"/>
    </source>
</evidence>
<dbReference type="EMBL" id="KZ305055">
    <property type="protein sequence ID" value="PIA34178.1"/>
    <property type="molecule type" value="Genomic_DNA"/>
</dbReference>
<gene>
    <name evidence="1" type="ORF">AQUCO_03800037v1</name>
</gene>
<name>A0A2G5CSC5_AQUCA</name>
<reference evidence="1 2" key="1">
    <citation type="submission" date="2017-09" db="EMBL/GenBank/DDBJ databases">
        <title>WGS assembly of Aquilegia coerulea Goldsmith.</title>
        <authorList>
            <person name="Hodges S."/>
            <person name="Kramer E."/>
            <person name="Nordborg M."/>
            <person name="Tomkins J."/>
            <person name="Borevitz J."/>
            <person name="Derieg N."/>
            <person name="Yan J."/>
            <person name="Mihaltcheva S."/>
            <person name="Hayes R.D."/>
            <person name="Rokhsar D."/>
        </authorList>
    </citation>
    <scope>NUCLEOTIDE SEQUENCE [LARGE SCALE GENOMIC DNA]</scope>
    <source>
        <strain evidence="2">cv. Goldsmith</strain>
    </source>
</reference>
<keyword evidence="2" id="KW-1185">Reference proteome</keyword>
<dbReference type="Proteomes" id="UP000230069">
    <property type="component" value="Unassembled WGS sequence"/>
</dbReference>
<evidence type="ECO:0000313" key="1">
    <source>
        <dbReference type="EMBL" id="PIA34178.1"/>
    </source>
</evidence>
<proteinExistence type="predicted"/>
<accession>A0A2G5CSC5</accession>